<sequence>MSLHTTQKLKLHHPETFKFDSIPDSHAWLDLHEHPSVESIGPDTIPVIDLNDPMLIEKIGKACEEWGVFIISNHGIEPEVLNRLCSQMHRLFALPEEVKLKVAKAEGTDAGYGGGAISHLFSKFSWSEGFSIVGSPVDHAQKLWPDNYSSFCEVIEEYNKATKSLGCRLIHAILLSLGFSEEELYQIPIGGSSKIKTVMNLNSYPACSNPDQVLGFPPHTDSACVTIVYQNGSGLQVLRRKDDIAPTRWVIVPAVPNTFVVNIGDLMHVLSNGRFHNVVHRVTISKTNRLSCAYFIGPQDDVKLGPLSELAGWEQSPLYRPVKWPGLLKIRSKLNDKALQAIKIDSSSRGEGNRISFEFYALQA</sequence>
<keyword evidence="9" id="KW-1185">Reference proteome</keyword>
<evidence type="ECO:0000313" key="7">
    <source>
        <dbReference type="EMBL" id="KAJ4733629.1"/>
    </source>
</evidence>
<proteinExistence type="inferred from homology"/>
<dbReference type="PANTHER" id="PTHR47990">
    <property type="entry name" value="2-OXOGLUTARATE (2OG) AND FE(II)-DEPENDENT OXYGENASE SUPERFAMILY PROTEIN-RELATED"/>
    <property type="match status" value="1"/>
</dbReference>
<feature type="domain" description="Fe2OG dioxygenase" evidence="6">
    <location>
        <begin position="194"/>
        <end position="298"/>
    </location>
</feature>
<accession>A0AAV8FVA7</accession>
<evidence type="ECO:0000313" key="9">
    <source>
        <dbReference type="Proteomes" id="UP001140206"/>
    </source>
</evidence>
<evidence type="ECO:0000256" key="5">
    <source>
        <dbReference type="RuleBase" id="RU003682"/>
    </source>
</evidence>
<reference evidence="8" key="1">
    <citation type="submission" date="2022-08" db="EMBL/GenBank/DDBJ databases">
        <authorList>
            <person name="Marques A."/>
        </authorList>
    </citation>
    <scope>NUCLEOTIDE SEQUENCE</scope>
    <source>
        <strain evidence="8">RhyPub2mFocal</strain>
        <tissue evidence="8">Leaves</tissue>
    </source>
</reference>
<dbReference type="InterPro" id="IPR005123">
    <property type="entry name" value="Oxoglu/Fe-dep_dioxygenase_dom"/>
</dbReference>
<dbReference type="Gene3D" id="2.60.120.330">
    <property type="entry name" value="B-lactam Antibiotic, Isopenicillin N Synthase, Chain"/>
    <property type="match status" value="1"/>
</dbReference>
<comment type="caution">
    <text evidence="8">The sequence shown here is derived from an EMBL/GenBank/DDBJ whole genome shotgun (WGS) entry which is preliminary data.</text>
</comment>
<evidence type="ECO:0000256" key="4">
    <source>
        <dbReference type="ARBA" id="ARBA00023004"/>
    </source>
</evidence>
<dbReference type="Proteomes" id="UP001140206">
    <property type="component" value="Chromosome 2"/>
</dbReference>
<evidence type="ECO:0000256" key="3">
    <source>
        <dbReference type="ARBA" id="ARBA00023002"/>
    </source>
</evidence>
<dbReference type="EMBL" id="JAMFTS010000002">
    <property type="protein sequence ID" value="KAJ4794753.1"/>
    <property type="molecule type" value="Genomic_DNA"/>
</dbReference>
<comment type="cofactor">
    <cofactor evidence="1">
        <name>L-ascorbate</name>
        <dbReference type="ChEBI" id="CHEBI:38290"/>
    </cofactor>
</comment>
<dbReference type="InterPro" id="IPR050231">
    <property type="entry name" value="Iron_ascorbate_oxido_reductase"/>
</dbReference>
<evidence type="ECO:0000256" key="1">
    <source>
        <dbReference type="ARBA" id="ARBA00001961"/>
    </source>
</evidence>
<evidence type="ECO:0000313" key="8">
    <source>
        <dbReference type="EMBL" id="KAJ4794753.1"/>
    </source>
</evidence>
<name>A0AAV8FVA7_9POAL</name>
<keyword evidence="2 5" id="KW-0479">Metal-binding</keyword>
<dbReference type="Pfam" id="PF14226">
    <property type="entry name" value="DIOX_N"/>
    <property type="match status" value="1"/>
</dbReference>
<dbReference type="EMBL" id="JAMFTS010005388">
    <property type="protein sequence ID" value="KAJ4733629.1"/>
    <property type="molecule type" value="Genomic_DNA"/>
</dbReference>
<dbReference type="SUPFAM" id="SSF51197">
    <property type="entry name" value="Clavaminate synthase-like"/>
    <property type="match status" value="1"/>
</dbReference>
<dbReference type="PROSITE" id="PS51471">
    <property type="entry name" value="FE2OG_OXY"/>
    <property type="match status" value="1"/>
</dbReference>
<protein>
    <submittedName>
        <fullName evidence="8">Gibberellin 3-oxidase</fullName>
    </submittedName>
</protein>
<dbReference type="AlphaFoldDB" id="A0AAV8FVA7"/>
<dbReference type="InterPro" id="IPR026992">
    <property type="entry name" value="DIOX_N"/>
</dbReference>
<dbReference type="InterPro" id="IPR027443">
    <property type="entry name" value="IPNS-like_sf"/>
</dbReference>
<evidence type="ECO:0000256" key="2">
    <source>
        <dbReference type="ARBA" id="ARBA00022723"/>
    </source>
</evidence>
<dbReference type="Pfam" id="PF03171">
    <property type="entry name" value="2OG-FeII_Oxy"/>
    <property type="match status" value="1"/>
</dbReference>
<comment type="similarity">
    <text evidence="5">Belongs to the iron/ascorbate-dependent oxidoreductase family.</text>
</comment>
<dbReference type="GO" id="GO:0016491">
    <property type="term" value="F:oxidoreductase activity"/>
    <property type="evidence" value="ECO:0007669"/>
    <property type="project" value="UniProtKB-KW"/>
</dbReference>
<keyword evidence="3 5" id="KW-0560">Oxidoreductase</keyword>
<gene>
    <name evidence="7" type="ORF">LUZ62_001501</name>
    <name evidence="8" type="ORF">LUZ62_045999</name>
</gene>
<keyword evidence="4 5" id="KW-0408">Iron</keyword>
<dbReference type="GO" id="GO:0046872">
    <property type="term" value="F:metal ion binding"/>
    <property type="evidence" value="ECO:0007669"/>
    <property type="project" value="UniProtKB-KW"/>
</dbReference>
<organism evidence="8 9">
    <name type="scientific">Rhynchospora pubera</name>
    <dbReference type="NCBI Taxonomy" id="906938"/>
    <lineage>
        <taxon>Eukaryota</taxon>
        <taxon>Viridiplantae</taxon>
        <taxon>Streptophyta</taxon>
        <taxon>Embryophyta</taxon>
        <taxon>Tracheophyta</taxon>
        <taxon>Spermatophyta</taxon>
        <taxon>Magnoliopsida</taxon>
        <taxon>Liliopsida</taxon>
        <taxon>Poales</taxon>
        <taxon>Cyperaceae</taxon>
        <taxon>Cyperoideae</taxon>
        <taxon>Rhynchosporeae</taxon>
        <taxon>Rhynchospora</taxon>
    </lineage>
</organism>
<evidence type="ECO:0000259" key="6">
    <source>
        <dbReference type="PROSITE" id="PS51471"/>
    </source>
</evidence>
<dbReference type="InterPro" id="IPR044861">
    <property type="entry name" value="IPNS-like_FE2OG_OXY"/>
</dbReference>